<feature type="region of interest" description="Disordered" evidence="2">
    <location>
        <begin position="359"/>
        <end position="389"/>
    </location>
</feature>
<evidence type="ECO:0000256" key="1">
    <source>
        <dbReference type="SAM" id="Coils"/>
    </source>
</evidence>
<evidence type="ECO:0000256" key="2">
    <source>
        <dbReference type="SAM" id="MobiDB-lite"/>
    </source>
</evidence>
<proteinExistence type="predicted"/>
<dbReference type="Proteomes" id="UP001165065">
    <property type="component" value="Unassembled WGS sequence"/>
</dbReference>
<accession>A0A9W7L824</accession>
<feature type="region of interest" description="Disordered" evidence="2">
    <location>
        <begin position="290"/>
        <end position="336"/>
    </location>
</feature>
<sequence>MDDIRFALDIPGTIITCSYPDLLHGLTTSSLYACSTQKDGEEVTLNTVGKGIKVETCIGRGAMIEAISNYTSTQTTPPRSNELWYAYPVGEYGVRVTRVINDDEGGVEDVVIGKGGKGVLRETEDYEVRKTGEYKRRKDDEIGGKNEEDMKTGGDRRKKLGEGRILPENDILRNTLIEQQGVIENLRKEVEDKDTVIAELRTEMGRMLKDREEGEFRYHEEQTGEKKMIRESLVEESVMDVSRDDDYGVWDEKGEMELEERVLERRINYDLEVGEGGDMGEDYDMKIRYETDDDSEEGEWKSDEDDKSGGNGGDGASVGTGEGGGEEVGWGGGGFMRTDLSVDTEVGRETVKSVGKRGILGRGGVKEGTKAKVKAKLKSKKNKKGGKGETLEEIGKRLARKLGDGEGAKGYEDLFKGGWMG</sequence>
<organism evidence="3 4">
    <name type="scientific">Triparma columacea</name>
    <dbReference type="NCBI Taxonomy" id="722753"/>
    <lineage>
        <taxon>Eukaryota</taxon>
        <taxon>Sar</taxon>
        <taxon>Stramenopiles</taxon>
        <taxon>Ochrophyta</taxon>
        <taxon>Bolidophyceae</taxon>
        <taxon>Parmales</taxon>
        <taxon>Triparmaceae</taxon>
        <taxon>Triparma</taxon>
    </lineage>
</organism>
<evidence type="ECO:0000313" key="4">
    <source>
        <dbReference type="Proteomes" id="UP001165065"/>
    </source>
</evidence>
<keyword evidence="4" id="KW-1185">Reference proteome</keyword>
<keyword evidence="1" id="KW-0175">Coiled coil</keyword>
<feature type="compositionally biased region" description="Acidic residues" evidence="2">
    <location>
        <begin position="291"/>
        <end position="306"/>
    </location>
</feature>
<gene>
    <name evidence="3" type="ORF">TrCOL_g7003</name>
</gene>
<evidence type="ECO:0000313" key="3">
    <source>
        <dbReference type="EMBL" id="GMI36854.1"/>
    </source>
</evidence>
<reference evidence="4" key="1">
    <citation type="journal article" date="2023" name="Commun. Biol.">
        <title>Genome analysis of Parmales, the sister group of diatoms, reveals the evolutionary specialization of diatoms from phago-mixotrophs to photoautotrophs.</title>
        <authorList>
            <person name="Ban H."/>
            <person name="Sato S."/>
            <person name="Yoshikawa S."/>
            <person name="Yamada K."/>
            <person name="Nakamura Y."/>
            <person name="Ichinomiya M."/>
            <person name="Sato N."/>
            <person name="Blanc-Mathieu R."/>
            <person name="Endo H."/>
            <person name="Kuwata A."/>
            <person name="Ogata H."/>
        </authorList>
    </citation>
    <scope>NUCLEOTIDE SEQUENCE [LARGE SCALE GENOMIC DNA]</scope>
</reference>
<feature type="region of interest" description="Disordered" evidence="2">
    <location>
        <begin position="137"/>
        <end position="162"/>
    </location>
</feature>
<dbReference type="EMBL" id="BRYA01000069">
    <property type="protein sequence ID" value="GMI36854.1"/>
    <property type="molecule type" value="Genomic_DNA"/>
</dbReference>
<name>A0A9W7L824_9STRA</name>
<feature type="compositionally biased region" description="Gly residues" evidence="2">
    <location>
        <begin position="309"/>
        <end position="335"/>
    </location>
</feature>
<dbReference type="AlphaFoldDB" id="A0A9W7L824"/>
<protein>
    <submittedName>
        <fullName evidence="3">Uncharacterized protein</fullName>
    </submittedName>
</protein>
<dbReference type="PROSITE" id="PS51257">
    <property type="entry name" value="PROKAR_LIPOPROTEIN"/>
    <property type="match status" value="1"/>
</dbReference>
<comment type="caution">
    <text evidence="3">The sequence shown here is derived from an EMBL/GenBank/DDBJ whole genome shotgun (WGS) entry which is preliminary data.</text>
</comment>
<feature type="compositionally biased region" description="Basic residues" evidence="2">
    <location>
        <begin position="371"/>
        <end position="385"/>
    </location>
</feature>
<feature type="coiled-coil region" evidence="1">
    <location>
        <begin position="169"/>
        <end position="203"/>
    </location>
</feature>